<proteinExistence type="predicted"/>
<evidence type="ECO:0000313" key="1">
    <source>
        <dbReference type="EMBL" id="GBM79045.1"/>
    </source>
</evidence>
<evidence type="ECO:0000313" key="2">
    <source>
        <dbReference type="Proteomes" id="UP000499080"/>
    </source>
</evidence>
<accession>A0A4Y2IN18</accession>
<protein>
    <submittedName>
        <fullName evidence="1">Uncharacterized protein</fullName>
    </submittedName>
</protein>
<name>A0A4Y2IN18_ARAVE</name>
<keyword evidence="2" id="KW-1185">Reference proteome</keyword>
<dbReference type="AlphaFoldDB" id="A0A4Y2IN18"/>
<reference evidence="1 2" key="1">
    <citation type="journal article" date="2019" name="Sci. Rep.">
        <title>Orb-weaving spider Araneus ventricosus genome elucidates the spidroin gene catalogue.</title>
        <authorList>
            <person name="Kono N."/>
            <person name="Nakamura H."/>
            <person name="Ohtoshi R."/>
            <person name="Moran D.A.P."/>
            <person name="Shinohara A."/>
            <person name="Yoshida Y."/>
            <person name="Fujiwara M."/>
            <person name="Mori M."/>
            <person name="Tomita M."/>
            <person name="Arakawa K."/>
        </authorList>
    </citation>
    <scope>NUCLEOTIDE SEQUENCE [LARGE SCALE GENOMIC DNA]</scope>
</reference>
<comment type="caution">
    <text evidence="1">The sequence shown here is derived from an EMBL/GenBank/DDBJ whole genome shotgun (WGS) entry which is preliminary data.</text>
</comment>
<sequence>MAFAWDLRALWWKWLYSSTLHPPNGTLLHFHHHLCCEDSRIKRFGLRSNQVEQLLSGALTSSHVTPKQWNEVCELVTEASQKFVGSNSRDSFIRTTLLSRSSMPGFSSKSYFKVLKETKGKLMTIFYCELKFYTIRNNFLFQGKFVNFL</sequence>
<dbReference type="Proteomes" id="UP000499080">
    <property type="component" value="Unassembled WGS sequence"/>
</dbReference>
<gene>
    <name evidence="1" type="ORF">AVEN_264889_1</name>
</gene>
<dbReference type="EMBL" id="BGPR01002796">
    <property type="protein sequence ID" value="GBM79045.1"/>
    <property type="molecule type" value="Genomic_DNA"/>
</dbReference>
<organism evidence="1 2">
    <name type="scientific">Araneus ventricosus</name>
    <name type="common">Orbweaver spider</name>
    <name type="synonym">Epeira ventricosa</name>
    <dbReference type="NCBI Taxonomy" id="182803"/>
    <lineage>
        <taxon>Eukaryota</taxon>
        <taxon>Metazoa</taxon>
        <taxon>Ecdysozoa</taxon>
        <taxon>Arthropoda</taxon>
        <taxon>Chelicerata</taxon>
        <taxon>Arachnida</taxon>
        <taxon>Araneae</taxon>
        <taxon>Araneomorphae</taxon>
        <taxon>Entelegynae</taxon>
        <taxon>Araneoidea</taxon>
        <taxon>Araneidae</taxon>
        <taxon>Araneus</taxon>
    </lineage>
</organism>